<keyword evidence="12" id="KW-0807">Transducer</keyword>
<dbReference type="FunFam" id="3.80.10.10:FF:001438">
    <property type="entry name" value="Uncharacterized protein"/>
    <property type="match status" value="1"/>
</dbReference>
<feature type="region of interest" description="Disordered" evidence="13">
    <location>
        <begin position="661"/>
        <end position="734"/>
    </location>
</feature>
<evidence type="ECO:0000313" key="16">
    <source>
        <dbReference type="EMBL" id="CAH3031345.1"/>
    </source>
</evidence>
<evidence type="ECO:0000256" key="2">
    <source>
        <dbReference type="ARBA" id="ARBA00022475"/>
    </source>
</evidence>
<keyword evidence="9 14" id="KW-0472">Membrane</keyword>
<dbReference type="AlphaFoldDB" id="A0AAU9VMI7"/>
<feature type="transmembrane region" description="Helical" evidence="14">
    <location>
        <begin position="239"/>
        <end position="257"/>
    </location>
</feature>
<feature type="non-terminal residue" evidence="16">
    <location>
        <position position="1"/>
    </location>
</feature>
<organism evidence="16 17">
    <name type="scientific">Pocillopora meandrina</name>
    <dbReference type="NCBI Taxonomy" id="46732"/>
    <lineage>
        <taxon>Eukaryota</taxon>
        <taxon>Metazoa</taxon>
        <taxon>Cnidaria</taxon>
        <taxon>Anthozoa</taxon>
        <taxon>Hexacorallia</taxon>
        <taxon>Scleractinia</taxon>
        <taxon>Astrocoeniina</taxon>
        <taxon>Pocilloporidae</taxon>
        <taxon>Pocillopora</taxon>
    </lineage>
</organism>
<dbReference type="EMBL" id="CALNXJ010000001">
    <property type="protein sequence ID" value="CAH3031345.1"/>
    <property type="molecule type" value="Genomic_DNA"/>
</dbReference>
<dbReference type="InterPro" id="IPR000276">
    <property type="entry name" value="GPCR_Rhodpsn"/>
</dbReference>
<evidence type="ECO:0000256" key="9">
    <source>
        <dbReference type="ARBA" id="ARBA00023136"/>
    </source>
</evidence>
<dbReference type="Proteomes" id="UP001159428">
    <property type="component" value="Unassembled WGS sequence"/>
</dbReference>
<feature type="transmembrane region" description="Helical" evidence="14">
    <location>
        <begin position="337"/>
        <end position="359"/>
    </location>
</feature>
<dbReference type="InterPro" id="IPR008112">
    <property type="entry name" value="Relaxin_rcpt"/>
</dbReference>
<evidence type="ECO:0000256" key="12">
    <source>
        <dbReference type="ARBA" id="ARBA00023224"/>
    </source>
</evidence>
<dbReference type="PANTHER" id="PTHR24372:SF77">
    <property type="entry name" value="G-PROTEIN COUPLED RECEPTORS FAMILY 1 PROFILE DOMAIN-CONTAINING PROTEIN"/>
    <property type="match status" value="1"/>
</dbReference>
<dbReference type="InterPro" id="IPR017452">
    <property type="entry name" value="GPCR_Rhodpsn_7TM"/>
</dbReference>
<dbReference type="PROSITE" id="PS51450">
    <property type="entry name" value="LRR"/>
    <property type="match status" value="2"/>
</dbReference>
<keyword evidence="10" id="KW-0675">Receptor</keyword>
<dbReference type="Pfam" id="PF00001">
    <property type="entry name" value="7tm_1"/>
    <property type="match status" value="1"/>
</dbReference>
<dbReference type="GO" id="GO:0009755">
    <property type="term" value="P:hormone-mediated signaling pathway"/>
    <property type="evidence" value="ECO:0007669"/>
    <property type="project" value="TreeGrafter"/>
</dbReference>
<dbReference type="SUPFAM" id="SSF81321">
    <property type="entry name" value="Family A G protein-coupled receptor-like"/>
    <property type="match status" value="1"/>
</dbReference>
<feature type="transmembrane region" description="Helical" evidence="14">
    <location>
        <begin position="573"/>
        <end position="595"/>
    </location>
</feature>
<feature type="compositionally biased region" description="Polar residues" evidence="13">
    <location>
        <begin position="622"/>
        <end position="635"/>
    </location>
</feature>
<dbReference type="PRINTS" id="PR00237">
    <property type="entry name" value="GPCRRHODOPSN"/>
</dbReference>
<keyword evidence="3" id="KW-0433">Leucine-rich repeat</keyword>
<dbReference type="Gene3D" id="3.80.10.10">
    <property type="entry name" value="Ribonuclease Inhibitor"/>
    <property type="match status" value="2"/>
</dbReference>
<evidence type="ECO:0000256" key="6">
    <source>
        <dbReference type="ARBA" id="ARBA00022737"/>
    </source>
</evidence>
<keyword evidence="17" id="KW-1185">Reference proteome</keyword>
<keyword evidence="4 14" id="KW-0812">Transmembrane</keyword>
<keyword evidence="6" id="KW-0677">Repeat</keyword>
<feature type="domain" description="G-protein coupled receptors family 1 profile" evidence="15">
    <location>
        <begin position="321"/>
        <end position="593"/>
    </location>
</feature>
<evidence type="ECO:0000259" key="15">
    <source>
        <dbReference type="PROSITE" id="PS50262"/>
    </source>
</evidence>
<dbReference type="Pfam" id="PF00560">
    <property type="entry name" value="LRR_1"/>
    <property type="match status" value="1"/>
</dbReference>
<dbReference type="InterPro" id="IPR003591">
    <property type="entry name" value="Leu-rich_rpt_typical-subtyp"/>
</dbReference>
<evidence type="ECO:0000256" key="4">
    <source>
        <dbReference type="ARBA" id="ARBA00022692"/>
    </source>
</evidence>
<evidence type="ECO:0000256" key="14">
    <source>
        <dbReference type="SAM" id="Phobius"/>
    </source>
</evidence>
<evidence type="ECO:0000256" key="5">
    <source>
        <dbReference type="ARBA" id="ARBA00022729"/>
    </source>
</evidence>
<evidence type="ECO:0000256" key="7">
    <source>
        <dbReference type="ARBA" id="ARBA00022989"/>
    </source>
</evidence>
<evidence type="ECO:0000256" key="13">
    <source>
        <dbReference type="SAM" id="MobiDB-lite"/>
    </source>
</evidence>
<evidence type="ECO:0000256" key="10">
    <source>
        <dbReference type="ARBA" id="ARBA00023170"/>
    </source>
</evidence>
<evidence type="ECO:0000256" key="1">
    <source>
        <dbReference type="ARBA" id="ARBA00004651"/>
    </source>
</evidence>
<accession>A0AAU9VMI7</accession>
<gene>
    <name evidence="16" type="ORF">PMEA_00000036</name>
</gene>
<proteinExistence type="predicted"/>
<dbReference type="SMART" id="SM00369">
    <property type="entry name" value="LRR_TYP"/>
    <property type="match status" value="8"/>
</dbReference>
<dbReference type="PRINTS" id="PR01739">
    <property type="entry name" value="RELAXINR"/>
</dbReference>
<keyword evidence="2" id="KW-1003">Cell membrane</keyword>
<dbReference type="InterPro" id="IPR032675">
    <property type="entry name" value="LRR_dom_sf"/>
</dbReference>
<keyword evidence="8" id="KW-0297">G-protein coupled receptor</keyword>
<comment type="subcellular location">
    <subcellularLocation>
        <location evidence="1">Cell membrane</location>
        <topology evidence="1">Multi-pass membrane protein</topology>
    </subcellularLocation>
</comment>
<dbReference type="Gene3D" id="1.20.1070.10">
    <property type="entry name" value="Rhodopsin 7-helix transmembrane proteins"/>
    <property type="match status" value="1"/>
</dbReference>
<evidence type="ECO:0000256" key="3">
    <source>
        <dbReference type="ARBA" id="ARBA00022614"/>
    </source>
</evidence>
<evidence type="ECO:0000256" key="8">
    <source>
        <dbReference type="ARBA" id="ARBA00023040"/>
    </source>
</evidence>
<name>A0AAU9VMI7_9CNID</name>
<evidence type="ECO:0000256" key="11">
    <source>
        <dbReference type="ARBA" id="ARBA00023180"/>
    </source>
</evidence>
<feature type="transmembrane region" description="Helical" evidence="14">
    <location>
        <begin position="429"/>
        <end position="452"/>
    </location>
</feature>
<dbReference type="PROSITE" id="PS50262">
    <property type="entry name" value="G_PROTEIN_RECEP_F1_2"/>
    <property type="match status" value="1"/>
</dbReference>
<comment type="caution">
    <text evidence="16">The sequence shown here is derived from an EMBL/GenBank/DDBJ whole genome shotgun (WGS) entry which is preliminary data.</text>
</comment>
<feature type="region of interest" description="Disordered" evidence="13">
    <location>
        <begin position="622"/>
        <end position="645"/>
    </location>
</feature>
<keyword evidence="7 14" id="KW-1133">Transmembrane helix</keyword>
<feature type="transmembrane region" description="Helical" evidence="14">
    <location>
        <begin position="478"/>
        <end position="501"/>
    </location>
</feature>
<dbReference type="GO" id="GO:0007189">
    <property type="term" value="P:adenylate cyclase-activating G protein-coupled receptor signaling pathway"/>
    <property type="evidence" value="ECO:0007669"/>
    <property type="project" value="TreeGrafter"/>
</dbReference>
<feature type="transmembrane region" description="Helical" evidence="14">
    <location>
        <begin position="311"/>
        <end position="331"/>
    </location>
</feature>
<dbReference type="InterPro" id="IPR001611">
    <property type="entry name" value="Leu-rich_rpt"/>
</dbReference>
<dbReference type="GO" id="GO:0008528">
    <property type="term" value="F:G protein-coupled peptide receptor activity"/>
    <property type="evidence" value="ECO:0007669"/>
    <property type="project" value="TreeGrafter"/>
</dbReference>
<dbReference type="GO" id="GO:0005886">
    <property type="term" value="C:plasma membrane"/>
    <property type="evidence" value="ECO:0007669"/>
    <property type="project" value="UniProtKB-SubCell"/>
</dbReference>
<keyword evidence="5" id="KW-0732">Signal</keyword>
<feature type="compositionally biased region" description="Acidic residues" evidence="13">
    <location>
        <begin position="711"/>
        <end position="720"/>
    </location>
</feature>
<dbReference type="PANTHER" id="PTHR24372">
    <property type="entry name" value="GLYCOPROTEIN HORMONE RECEPTOR"/>
    <property type="match status" value="1"/>
</dbReference>
<feature type="transmembrane region" description="Helical" evidence="14">
    <location>
        <begin position="540"/>
        <end position="561"/>
    </location>
</feature>
<protein>
    <recommendedName>
        <fullName evidence="15">G-protein coupled receptors family 1 profile domain-containing protein</fullName>
    </recommendedName>
</protein>
<sequence length="734" mass="85056">RLLNNNQLKKLPSGIFSNNIQLDWLIFLNQYNSKQVPGCISNHLWLLYFRDLSANPLKILPSDIFATNAKLMWLYLSEMQLHHLPPGIFDKNTQLTFLRLNDNDMKGLNGGAFKNLTRLEQLWLHDNNFTELPPDLFQDLENLKKLYLSNNKLKSLPDRIFNSLSKLTHLKMDYNKIEKLHEDQFQGLVELFDLYLSENKIDALPDKIFKGVKSLKALNIFGNKIQNVSSTTFNYAHELRFLSFSFNDAIIMCYFFFNSSSFFLKSRTLDTNLMCCHLDLFRQDADCEYTFNDNFASCHSMFRNRAPRRTVWVVGLLSLLGSLFVVGWQYFFPDNNVVHSIMLVNLGVSDGIMGIYLIIVGIKDLQWSGEYYLHDYEWRTGWFCHFNGAMSVFSSEVSVMMISLIAWDKLKNIVFPYTFAKITPRQTRIMCVVIWLVGGIMAFLPLSGMHYFSERYYGNNVVCLPLQLSPRLEEGWEYSTSIFIVLNFFLFIFIMVAYVAILRKSWSSSRRLGRQGTIREIRARAQNEQTKRERALAKRVFFIILTDFLCWMPIISIGIRSHVEKTFDPPGDLAVWIAVFALPINSAINPLLYTLSTPQVQAVLKAKLRKLWSNVRSIFNRGQSQEEADNDQQGQIGNGDEHANDEEGEQIEMRVIEHNEIQEVEDPELPAQQPDYEDDFDIRPATTKTVEVTVHHGESQYRRRRQKEAGESEEQMEIEEISVPSNKGKGDNGF</sequence>
<dbReference type="SUPFAM" id="SSF52058">
    <property type="entry name" value="L domain-like"/>
    <property type="match status" value="1"/>
</dbReference>
<dbReference type="Pfam" id="PF13855">
    <property type="entry name" value="LRR_8"/>
    <property type="match status" value="2"/>
</dbReference>
<reference evidence="16 17" key="1">
    <citation type="submission" date="2022-05" db="EMBL/GenBank/DDBJ databases">
        <authorList>
            <consortium name="Genoscope - CEA"/>
            <person name="William W."/>
        </authorList>
    </citation>
    <scope>NUCLEOTIDE SEQUENCE [LARGE SCALE GENOMIC DNA]</scope>
</reference>
<evidence type="ECO:0000313" key="17">
    <source>
        <dbReference type="Proteomes" id="UP001159428"/>
    </source>
</evidence>
<keyword evidence="11" id="KW-0325">Glycoprotein</keyword>